<proteinExistence type="predicted"/>
<protein>
    <submittedName>
        <fullName evidence="1">Uncharacterized protein</fullName>
    </submittedName>
</protein>
<dbReference type="HOGENOM" id="CLU_1959449_0_0_1"/>
<reference evidence="2" key="1">
    <citation type="journal article" date="2014" name="Genome Announc.">
        <title>Draft genome sequence of Colletotrichum sublineola, a destructive pathogen of cultivated sorghum.</title>
        <authorList>
            <person name="Baroncelli R."/>
            <person name="Sanz-Martin J.M."/>
            <person name="Rech G.E."/>
            <person name="Sukno S.A."/>
            <person name="Thon M.R."/>
        </authorList>
    </citation>
    <scope>NUCLEOTIDE SEQUENCE [LARGE SCALE GENOMIC DNA]</scope>
    <source>
        <strain evidence="2">TX430BB</strain>
    </source>
</reference>
<organism evidence="1 2">
    <name type="scientific">Colletotrichum sublineola</name>
    <name type="common">Sorghum anthracnose fungus</name>
    <dbReference type="NCBI Taxonomy" id="1173701"/>
    <lineage>
        <taxon>Eukaryota</taxon>
        <taxon>Fungi</taxon>
        <taxon>Dikarya</taxon>
        <taxon>Ascomycota</taxon>
        <taxon>Pezizomycotina</taxon>
        <taxon>Sordariomycetes</taxon>
        <taxon>Hypocreomycetidae</taxon>
        <taxon>Glomerellales</taxon>
        <taxon>Glomerellaceae</taxon>
        <taxon>Colletotrichum</taxon>
        <taxon>Colletotrichum graminicola species complex</taxon>
    </lineage>
</organism>
<dbReference type="EMBL" id="JMSE01000774">
    <property type="protein sequence ID" value="KDN67788.1"/>
    <property type="molecule type" value="Genomic_DNA"/>
</dbReference>
<name>A0A066XF36_COLSU</name>
<dbReference type="Proteomes" id="UP000027238">
    <property type="component" value="Unassembled WGS sequence"/>
</dbReference>
<evidence type="ECO:0000313" key="2">
    <source>
        <dbReference type="Proteomes" id="UP000027238"/>
    </source>
</evidence>
<dbReference type="AlphaFoldDB" id="A0A066XF36"/>
<comment type="caution">
    <text evidence="1">The sequence shown here is derived from an EMBL/GenBank/DDBJ whole genome shotgun (WGS) entry which is preliminary data.</text>
</comment>
<keyword evidence="2" id="KW-1185">Reference proteome</keyword>
<sequence length="128" mass="13961">MCIKSERSEGFKYKASEACVPLEANFQAALFSPRFVIFWARQERAGEVHALVSAEIPPIWKSSRQTQPNCSKDAHYVASASNGVADDVVAPCGDAGNGRNAVPPTCLESRTPKLLVSDSMYQWASRTP</sequence>
<gene>
    <name evidence="1" type="ORF">CSUB01_05921</name>
</gene>
<accession>A0A066XF36</accession>
<evidence type="ECO:0000313" key="1">
    <source>
        <dbReference type="EMBL" id="KDN67788.1"/>
    </source>
</evidence>